<keyword evidence="13 15" id="KW-0472">Membrane</keyword>
<gene>
    <name evidence="17" type="primary">cyoB</name>
    <name evidence="17" type="ORF">SSDC_00930</name>
</gene>
<dbReference type="AlphaFoldDB" id="S5RLS4"/>
<feature type="transmembrane region" description="Helical" evidence="15">
    <location>
        <begin position="390"/>
        <end position="413"/>
    </location>
</feature>
<keyword evidence="18" id="KW-1185">Reference proteome</keyword>
<dbReference type="NCBIfam" id="TIGR02843">
    <property type="entry name" value="CyoB"/>
    <property type="match status" value="1"/>
</dbReference>
<keyword evidence="12" id="KW-0186">Copper</keyword>
<dbReference type="InterPro" id="IPR014207">
    <property type="entry name" value="Cyt_c_ubiqinol_oxidase_su1"/>
</dbReference>
<dbReference type="GeneID" id="301553051"/>
<evidence type="ECO:0000256" key="7">
    <source>
        <dbReference type="ARBA" id="ARBA00022692"/>
    </source>
</evidence>
<dbReference type="GO" id="GO:0016682">
    <property type="term" value="F:oxidoreductase activity, acting on diphenols and related substances as donors, oxygen as acceptor"/>
    <property type="evidence" value="ECO:0007669"/>
    <property type="project" value="InterPro"/>
</dbReference>
<keyword evidence="5 14" id="KW-0349">Heme</keyword>
<comment type="similarity">
    <text evidence="2 14">Belongs to the heme-copper respiratory oxidase family.</text>
</comment>
<dbReference type="PROSITE" id="PS00077">
    <property type="entry name" value="COX1_CUB"/>
    <property type="match status" value="1"/>
</dbReference>
<dbReference type="STRING" id="669502.SSDC_00930"/>
<dbReference type="CDD" id="cd01662">
    <property type="entry name" value="Ubiquinol_Oxidase_I"/>
    <property type="match status" value="1"/>
</dbReference>
<feature type="transmembrane region" description="Helical" evidence="15">
    <location>
        <begin position="69"/>
        <end position="92"/>
    </location>
</feature>
<feature type="transmembrane region" description="Helical" evidence="15">
    <location>
        <begin position="598"/>
        <end position="615"/>
    </location>
</feature>
<feature type="transmembrane region" description="Helical" evidence="15">
    <location>
        <begin position="200"/>
        <end position="225"/>
    </location>
</feature>
<keyword evidence="7 14" id="KW-0812">Transmembrane</keyword>
<keyword evidence="10 15" id="KW-1133">Transmembrane helix</keyword>
<dbReference type="KEGG" id="ssdc:SSDC_00930"/>
<dbReference type="PROSITE" id="PS50855">
    <property type="entry name" value="COX1"/>
    <property type="match status" value="1"/>
</dbReference>
<feature type="transmembrane region" description="Helical" evidence="15">
    <location>
        <begin position="237"/>
        <end position="262"/>
    </location>
</feature>
<evidence type="ECO:0000259" key="16">
    <source>
        <dbReference type="PROSITE" id="PS50855"/>
    </source>
</evidence>
<evidence type="ECO:0000256" key="10">
    <source>
        <dbReference type="ARBA" id="ARBA00022989"/>
    </source>
</evidence>
<keyword evidence="8" id="KW-0479">Metal-binding</keyword>
<keyword evidence="4" id="KW-1003">Cell membrane</keyword>
<keyword evidence="11" id="KW-0408">Iron</keyword>
<feature type="transmembrane region" description="Helical" evidence="15">
    <location>
        <begin position="356"/>
        <end position="378"/>
    </location>
</feature>
<feature type="transmembrane region" description="Helical" evidence="15">
    <location>
        <begin position="156"/>
        <end position="180"/>
    </location>
</feature>
<evidence type="ECO:0000313" key="18">
    <source>
        <dbReference type="Proteomes" id="UP000015216"/>
    </source>
</evidence>
<dbReference type="PRINTS" id="PR01165">
    <property type="entry name" value="CYCOXIDASEI"/>
</dbReference>
<dbReference type="GO" id="GO:0009486">
    <property type="term" value="F:cytochrome bo3 ubiquinol oxidase activity"/>
    <property type="evidence" value="ECO:0007669"/>
    <property type="project" value="TreeGrafter"/>
</dbReference>
<evidence type="ECO:0000256" key="8">
    <source>
        <dbReference type="ARBA" id="ARBA00022723"/>
    </source>
</evidence>
<keyword evidence="9 14" id="KW-0249">Electron transport</keyword>
<dbReference type="SUPFAM" id="SSF81442">
    <property type="entry name" value="Cytochrome c oxidase subunit I-like"/>
    <property type="match status" value="1"/>
</dbReference>
<feature type="transmembrane region" description="Helical" evidence="15">
    <location>
        <begin position="112"/>
        <end position="136"/>
    </location>
</feature>
<evidence type="ECO:0000256" key="5">
    <source>
        <dbReference type="ARBA" id="ARBA00022617"/>
    </source>
</evidence>
<feature type="transmembrane region" description="Helical" evidence="15">
    <location>
        <begin position="26"/>
        <end position="48"/>
    </location>
</feature>
<dbReference type="InterPro" id="IPR036927">
    <property type="entry name" value="Cyt_c_oxase-like_su1_sf"/>
</dbReference>
<dbReference type="EMBL" id="CP003468">
    <property type="protein sequence ID" value="AGS06876.1"/>
    <property type="molecule type" value="Genomic_DNA"/>
</dbReference>
<name>S5RLS4_9PROT</name>
<sequence length="662" mass="75710">MFKNINFYKLILGRLTWDAIPLHDPILLVTFFMVLIVGLTILGLITYYRIWGYIWKEWFTSIDHKKIGIMYIILGLVMLFRGFTDAVMMRLQQAISFGSSFGYLPPEHYNQIFTAHGVIMIFFVAMPLVTGIINFIVPLQIGARDVAFPFLNNLSFWMTSGGAILVMISLFIGEFASTGWLGYPPLSGIAQSPGVGVDYYIWSLQIAGIGTLLSGINMIATIIKMRAPGMKLMNMPIFTWTALCTNILIVAAFPVLTSVLFLSTLDRYIGTHFFTNDLGGNIMMYVNLIWIWGHPEVYILVLPVFGIFSEVVSTFSSKRLFGYSSMVYATVVITLLSYIVWLHHFFTMGSGANVNAFFGITTMIISIPTGAKIFNWLFTMYRGRIRFEVPILWTIGFMITFVIGGMAGVILAVPAANFLLHNSLFLVAHFHNVIIGGVLFGLMSGINYWFPKAFGYKLEPFWGKCSFWFWLIGFYVAFMPLYILGFMGVTRRMSHFEDISLQIWFQIAAFGTLLIAMGILSFIIQLIVSYRKRHTLIDITGDPWNGRTLEWSTSSPPPVYNFAFIPLIHQSDSWWYMKKNNFKFPKDKFQDILMPKNTNIGILISIFSLIMGFALVWHMWLLTIISFIITLIIVIYNTFNYKRNYYISSEEITCIEKKRIRL</sequence>
<feature type="transmembrane region" description="Helical" evidence="15">
    <location>
        <begin position="320"/>
        <end position="344"/>
    </location>
</feature>
<dbReference type="GO" id="GO:0015990">
    <property type="term" value="P:electron transport coupled proton transport"/>
    <property type="evidence" value="ECO:0007669"/>
    <property type="project" value="TreeGrafter"/>
</dbReference>
<dbReference type="InterPro" id="IPR023615">
    <property type="entry name" value="Cyt_c_Oxase_su1_BS"/>
</dbReference>
<keyword evidence="6 14" id="KW-0679">Respiratory chain</keyword>
<dbReference type="OrthoDB" id="9803294at2"/>
<dbReference type="Proteomes" id="UP000015216">
    <property type="component" value="Chromosome"/>
</dbReference>
<dbReference type="GO" id="GO:0046872">
    <property type="term" value="F:metal ion binding"/>
    <property type="evidence" value="ECO:0007669"/>
    <property type="project" value="UniProtKB-KW"/>
</dbReference>
<evidence type="ECO:0000256" key="15">
    <source>
        <dbReference type="SAM" id="Phobius"/>
    </source>
</evidence>
<dbReference type="eggNOG" id="COG0843">
    <property type="taxonomic scope" value="Bacteria"/>
</dbReference>
<reference evidence="17 18" key="1">
    <citation type="journal article" date="2013" name="Curr. Biol.">
        <title>Defensive bacteriome symbiont with a drastically reduced genome.</title>
        <authorList>
            <person name="Nakabachi A."/>
            <person name="Ueoka R."/>
            <person name="Oshima K."/>
            <person name="Teta R."/>
            <person name="Mangoni A."/>
            <person name="Gurgui M."/>
            <person name="Oldham N.J."/>
            <person name="van Echten-Deckert G."/>
            <person name="Okamura K."/>
            <person name="Yamamoto K."/>
            <person name="Inoue H."/>
            <person name="Ohkuma M."/>
            <person name="Hongoh Y."/>
            <person name="Miyagishima S.Y."/>
            <person name="Hattori M."/>
            <person name="Piel J."/>
            <person name="Fukatsu T."/>
        </authorList>
    </citation>
    <scope>NUCLEOTIDE SEQUENCE [LARGE SCALE GENOMIC DNA]</scope>
    <source>
        <strain evidence="17 18">DC</strain>
    </source>
</reference>
<evidence type="ECO:0000256" key="14">
    <source>
        <dbReference type="RuleBase" id="RU000370"/>
    </source>
</evidence>
<dbReference type="GO" id="GO:0020037">
    <property type="term" value="F:heme binding"/>
    <property type="evidence" value="ECO:0007669"/>
    <property type="project" value="InterPro"/>
</dbReference>
<evidence type="ECO:0000256" key="4">
    <source>
        <dbReference type="ARBA" id="ARBA00022475"/>
    </source>
</evidence>
<evidence type="ECO:0000256" key="11">
    <source>
        <dbReference type="ARBA" id="ARBA00023004"/>
    </source>
</evidence>
<evidence type="ECO:0000313" key="17">
    <source>
        <dbReference type="EMBL" id="AGS06876.1"/>
    </source>
</evidence>
<keyword evidence="3 14" id="KW-0813">Transport</keyword>
<dbReference type="HOGENOM" id="CLU_011899_7_1_4"/>
<dbReference type="GO" id="GO:0009060">
    <property type="term" value="P:aerobic respiration"/>
    <property type="evidence" value="ECO:0007669"/>
    <property type="project" value="InterPro"/>
</dbReference>
<evidence type="ECO:0000256" key="13">
    <source>
        <dbReference type="ARBA" id="ARBA00023136"/>
    </source>
</evidence>
<dbReference type="Gene3D" id="1.20.210.10">
    <property type="entry name" value="Cytochrome c oxidase-like, subunit I domain"/>
    <property type="match status" value="1"/>
</dbReference>
<dbReference type="FunFam" id="1.20.210.10:FF:000002">
    <property type="entry name" value="Cytochrome o ubiquinol oxidase, subunit I"/>
    <property type="match status" value="1"/>
</dbReference>
<evidence type="ECO:0000256" key="2">
    <source>
        <dbReference type="ARBA" id="ARBA00009578"/>
    </source>
</evidence>
<feature type="domain" description="Cytochrome oxidase subunit I profile" evidence="16">
    <location>
        <begin position="49"/>
        <end position="569"/>
    </location>
</feature>
<feature type="transmembrane region" description="Helical" evidence="15">
    <location>
        <begin position="503"/>
        <end position="528"/>
    </location>
</feature>
<feature type="transmembrane region" description="Helical" evidence="15">
    <location>
        <begin position="621"/>
        <end position="639"/>
    </location>
</feature>
<evidence type="ECO:0000256" key="1">
    <source>
        <dbReference type="ARBA" id="ARBA00004651"/>
    </source>
</evidence>
<dbReference type="RefSeq" id="WP_020915451.1">
    <property type="nucleotide sequence ID" value="NC_021885.1"/>
</dbReference>
<feature type="transmembrane region" description="Helical" evidence="15">
    <location>
        <begin position="461"/>
        <end position="483"/>
    </location>
</feature>
<dbReference type="PANTHER" id="PTHR10422">
    <property type="entry name" value="CYTOCHROME C OXIDASE SUBUNIT 1"/>
    <property type="match status" value="1"/>
</dbReference>
<comment type="subcellular location">
    <subcellularLocation>
        <location evidence="1">Cell membrane</location>
        <topology evidence="1">Multi-pass membrane protein</topology>
    </subcellularLocation>
</comment>
<dbReference type="GO" id="GO:0022904">
    <property type="term" value="P:respiratory electron transport chain"/>
    <property type="evidence" value="ECO:0007669"/>
    <property type="project" value="TreeGrafter"/>
</dbReference>
<evidence type="ECO:0000256" key="9">
    <source>
        <dbReference type="ARBA" id="ARBA00022982"/>
    </source>
</evidence>
<organism evidence="17 18">
    <name type="scientific">Candidatus Profftella armatura</name>
    <dbReference type="NCBI Taxonomy" id="669502"/>
    <lineage>
        <taxon>Bacteria</taxon>
        <taxon>Pseudomonadati</taxon>
        <taxon>Pseudomonadota</taxon>
        <taxon>Betaproteobacteria</taxon>
        <taxon>Candidatus Profftella</taxon>
    </lineage>
</organism>
<dbReference type="PANTHER" id="PTHR10422:SF35">
    <property type="entry name" value="CYTOCHROME BO(3) UBIQUINOL OXIDASE SUBUNIT 1"/>
    <property type="match status" value="1"/>
</dbReference>
<feature type="transmembrane region" description="Helical" evidence="15">
    <location>
        <begin position="425"/>
        <end position="449"/>
    </location>
</feature>
<proteinExistence type="inferred from homology"/>
<dbReference type="InterPro" id="IPR023616">
    <property type="entry name" value="Cyt_c_oxase-like_su1_dom"/>
</dbReference>
<dbReference type="GO" id="GO:0005886">
    <property type="term" value="C:plasma membrane"/>
    <property type="evidence" value="ECO:0007669"/>
    <property type="project" value="UniProtKB-SubCell"/>
</dbReference>
<dbReference type="Pfam" id="PF00115">
    <property type="entry name" value="COX1"/>
    <property type="match status" value="1"/>
</dbReference>
<evidence type="ECO:0000256" key="3">
    <source>
        <dbReference type="ARBA" id="ARBA00022448"/>
    </source>
</evidence>
<accession>S5RLS4</accession>
<dbReference type="InterPro" id="IPR000883">
    <property type="entry name" value="Cyt_C_Oxase_1"/>
</dbReference>
<feature type="transmembrane region" description="Helical" evidence="15">
    <location>
        <begin position="282"/>
        <end position="308"/>
    </location>
</feature>
<dbReference type="PATRIC" id="fig|669502.6.peg.180"/>
<dbReference type="GO" id="GO:0004129">
    <property type="term" value="F:cytochrome-c oxidase activity"/>
    <property type="evidence" value="ECO:0007669"/>
    <property type="project" value="InterPro"/>
</dbReference>
<protein>
    <submittedName>
        <fullName evidence="17">Cytochrome o ubiquinol oxidase subunit I</fullName>
    </submittedName>
</protein>
<evidence type="ECO:0000256" key="12">
    <source>
        <dbReference type="ARBA" id="ARBA00023008"/>
    </source>
</evidence>
<evidence type="ECO:0000256" key="6">
    <source>
        <dbReference type="ARBA" id="ARBA00022660"/>
    </source>
</evidence>